<dbReference type="FunFam" id="3.10.120.10:FF:000003">
    <property type="entry name" value="membrane-associated progesterone receptor component 1"/>
    <property type="match status" value="1"/>
</dbReference>
<feature type="domain" description="Cytochrome b5 heme-binding" evidence="2">
    <location>
        <begin position="20"/>
        <end position="117"/>
    </location>
</feature>
<proteinExistence type="inferred from homology"/>
<dbReference type="GO" id="GO:0012505">
    <property type="term" value="C:endomembrane system"/>
    <property type="evidence" value="ECO:0007669"/>
    <property type="project" value="TreeGrafter"/>
</dbReference>
<dbReference type="SMART" id="SM01117">
    <property type="entry name" value="Cyt-b5"/>
    <property type="match status" value="1"/>
</dbReference>
<comment type="caution">
    <text evidence="3">The sequence shown here is derived from an EMBL/GenBank/DDBJ whole genome shotgun (WGS) entry which is preliminary data.</text>
</comment>
<dbReference type="InterPro" id="IPR001199">
    <property type="entry name" value="Cyt_B5-like_heme/steroid-bd"/>
</dbReference>
<accession>A0A8K0NQQ6</accession>
<dbReference type="GO" id="GO:0016020">
    <property type="term" value="C:membrane"/>
    <property type="evidence" value="ECO:0007669"/>
    <property type="project" value="TreeGrafter"/>
</dbReference>
<dbReference type="GO" id="GO:0020037">
    <property type="term" value="F:heme binding"/>
    <property type="evidence" value="ECO:0007669"/>
    <property type="project" value="UniProtKB-ARBA"/>
</dbReference>
<dbReference type="SUPFAM" id="SSF55856">
    <property type="entry name" value="Cytochrome b5-like heme/steroid binding domain"/>
    <property type="match status" value="1"/>
</dbReference>
<evidence type="ECO:0000259" key="2">
    <source>
        <dbReference type="SMART" id="SM01117"/>
    </source>
</evidence>
<gene>
    <name evidence="3" type="ORF">FFLO_06153</name>
</gene>
<dbReference type="InterPro" id="IPR050577">
    <property type="entry name" value="MAPR/NEUFC/NENF-like"/>
</dbReference>
<reference evidence="3" key="1">
    <citation type="submission" date="2020-04" db="EMBL/GenBank/DDBJ databases">
        <title>Analysis of mating type loci in Filobasidium floriforme.</title>
        <authorList>
            <person name="Nowrousian M."/>
        </authorList>
    </citation>
    <scope>NUCLEOTIDE SEQUENCE</scope>
    <source>
        <strain evidence="3">CBS 6242</strain>
    </source>
</reference>
<comment type="similarity">
    <text evidence="1">Belongs to the cytochrome b5 family. MAPR subfamily.</text>
</comment>
<name>A0A8K0NQQ6_9TREE</name>
<dbReference type="Proteomes" id="UP000812966">
    <property type="component" value="Unassembled WGS sequence"/>
</dbReference>
<evidence type="ECO:0000256" key="1">
    <source>
        <dbReference type="ARBA" id="ARBA00038357"/>
    </source>
</evidence>
<dbReference type="PANTHER" id="PTHR10281">
    <property type="entry name" value="MEMBRANE-ASSOCIATED PROGESTERONE RECEPTOR COMPONENT-RELATED"/>
    <property type="match status" value="1"/>
</dbReference>
<sequence length="152" mass="17026">MEDRLLRQWNDWFPASAVDLSPSDLALYSGEDQTRPIYLGIDGEVFDVTSSKRMYGPGGAYHCFAGRDAARAFVTGCFETHLTHDLRGLSPTDLEGLAAWKTFFRTHQKYRRVGRVKNPTIHADIPIPKPCKPVVPVDVADTQKPLPVIQTQ</sequence>
<dbReference type="PANTHER" id="PTHR10281:SF76">
    <property type="entry name" value="CALCUTTA CUP-RELATED"/>
    <property type="match status" value="1"/>
</dbReference>
<keyword evidence="4" id="KW-1185">Reference proteome</keyword>
<organism evidence="3 4">
    <name type="scientific">Filobasidium floriforme</name>
    <dbReference type="NCBI Taxonomy" id="5210"/>
    <lineage>
        <taxon>Eukaryota</taxon>
        <taxon>Fungi</taxon>
        <taxon>Dikarya</taxon>
        <taxon>Basidiomycota</taxon>
        <taxon>Agaricomycotina</taxon>
        <taxon>Tremellomycetes</taxon>
        <taxon>Filobasidiales</taxon>
        <taxon>Filobasidiaceae</taxon>
        <taxon>Filobasidium</taxon>
    </lineage>
</organism>
<evidence type="ECO:0000313" key="3">
    <source>
        <dbReference type="EMBL" id="KAG7528444.1"/>
    </source>
</evidence>
<dbReference type="Pfam" id="PF00173">
    <property type="entry name" value="Cyt-b5"/>
    <property type="match status" value="1"/>
</dbReference>
<evidence type="ECO:0000313" key="4">
    <source>
        <dbReference type="Proteomes" id="UP000812966"/>
    </source>
</evidence>
<dbReference type="Gene3D" id="3.10.120.10">
    <property type="entry name" value="Cytochrome b5-like heme/steroid binding domain"/>
    <property type="match status" value="1"/>
</dbReference>
<dbReference type="InterPro" id="IPR036400">
    <property type="entry name" value="Cyt_B5-like_heme/steroid_sf"/>
</dbReference>
<dbReference type="AlphaFoldDB" id="A0A8K0NQQ6"/>
<protein>
    <recommendedName>
        <fullName evidence="2">Cytochrome b5 heme-binding domain-containing protein</fullName>
    </recommendedName>
</protein>
<dbReference type="EMBL" id="JABELV010000183">
    <property type="protein sequence ID" value="KAG7528444.1"/>
    <property type="molecule type" value="Genomic_DNA"/>
</dbReference>